<protein>
    <submittedName>
        <fullName evidence="1">DNA alkylation repair protein</fullName>
    </submittedName>
</protein>
<dbReference type="RefSeq" id="WP_377068028.1">
    <property type="nucleotide sequence ID" value="NZ_JBHSJJ010000017.1"/>
</dbReference>
<accession>A0ABV9T6G7</accession>
<proteinExistence type="predicted"/>
<name>A0ABV9T6G7_9BACT</name>
<sequence length="224" mass="25553">MTTKQILAELKALGSEKMKAHNIRHGASESNQFGVKMGDIRKVAKKIKTADKDLALTLWDTQIIEAQLLAVLLMKPSELSIEELEKLVKTTSFDYVADWFNTYISNKHPEKEQLRQMWITSDNKWALRSAWSILASKITKDAADLDLGKLLDQIEKEMPMAQPEVQWTMNFALAHIGIYHPAHRQRAIDLGNKLGIYKDYPVSKGCTSPFAPIWINEMVKRQTD</sequence>
<dbReference type="CDD" id="cd06561">
    <property type="entry name" value="AlkD_like"/>
    <property type="match status" value="1"/>
</dbReference>
<dbReference type="InterPro" id="IPR016024">
    <property type="entry name" value="ARM-type_fold"/>
</dbReference>
<dbReference type="PANTHER" id="PTHR41291">
    <property type="entry name" value="DNA ALKYLATION REPAIR PROTEIN"/>
    <property type="match status" value="1"/>
</dbReference>
<dbReference type="SUPFAM" id="SSF48371">
    <property type="entry name" value="ARM repeat"/>
    <property type="match status" value="1"/>
</dbReference>
<reference evidence="2" key="1">
    <citation type="journal article" date="2019" name="Int. J. Syst. Evol. Microbiol.">
        <title>The Global Catalogue of Microorganisms (GCM) 10K type strain sequencing project: providing services to taxonomists for standard genome sequencing and annotation.</title>
        <authorList>
            <consortium name="The Broad Institute Genomics Platform"/>
            <consortium name="The Broad Institute Genome Sequencing Center for Infectious Disease"/>
            <person name="Wu L."/>
            <person name="Ma J."/>
        </authorList>
    </citation>
    <scope>NUCLEOTIDE SEQUENCE [LARGE SCALE GENOMIC DNA]</scope>
    <source>
        <strain evidence="2">CGMCC 4.7466</strain>
    </source>
</reference>
<evidence type="ECO:0000313" key="1">
    <source>
        <dbReference type="EMBL" id="MFC4874308.1"/>
    </source>
</evidence>
<organism evidence="1 2">
    <name type="scientific">Negadavirga shengliensis</name>
    <dbReference type="NCBI Taxonomy" id="1389218"/>
    <lineage>
        <taxon>Bacteria</taxon>
        <taxon>Pseudomonadati</taxon>
        <taxon>Bacteroidota</taxon>
        <taxon>Cytophagia</taxon>
        <taxon>Cytophagales</taxon>
        <taxon>Cyclobacteriaceae</taxon>
        <taxon>Negadavirga</taxon>
    </lineage>
</organism>
<dbReference type="Pfam" id="PF08713">
    <property type="entry name" value="DNA_alkylation"/>
    <property type="match status" value="1"/>
</dbReference>
<keyword evidence="2" id="KW-1185">Reference proteome</keyword>
<dbReference type="PANTHER" id="PTHR41291:SF1">
    <property type="entry name" value="DNA ALKYLATION REPAIR PROTEIN"/>
    <property type="match status" value="1"/>
</dbReference>
<dbReference type="Gene3D" id="1.25.10.90">
    <property type="match status" value="1"/>
</dbReference>
<dbReference type="Proteomes" id="UP001595818">
    <property type="component" value="Unassembled WGS sequence"/>
</dbReference>
<dbReference type="EMBL" id="JBHSJJ010000017">
    <property type="protein sequence ID" value="MFC4874308.1"/>
    <property type="molecule type" value="Genomic_DNA"/>
</dbReference>
<comment type="caution">
    <text evidence="1">The sequence shown here is derived from an EMBL/GenBank/DDBJ whole genome shotgun (WGS) entry which is preliminary data.</text>
</comment>
<gene>
    <name evidence="1" type="ORF">ACFPFU_21575</name>
</gene>
<evidence type="ECO:0000313" key="2">
    <source>
        <dbReference type="Proteomes" id="UP001595818"/>
    </source>
</evidence>
<dbReference type="InterPro" id="IPR014825">
    <property type="entry name" value="DNA_alkylation"/>
</dbReference>